<dbReference type="Proteomes" id="UP000567179">
    <property type="component" value="Unassembled WGS sequence"/>
</dbReference>
<organism evidence="3 4">
    <name type="scientific">Psilocybe cf. subviscida</name>
    <dbReference type="NCBI Taxonomy" id="2480587"/>
    <lineage>
        <taxon>Eukaryota</taxon>
        <taxon>Fungi</taxon>
        <taxon>Dikarya</taxon>
        <taxon>Basidiomycota</taxon>
        <taxon>Agaricomycotina</taxon>
        <taxon>Agaricomycetes</taxon>
        <taxon>Agaricomycetidae</taxon>
        <taxon>Agaricales</taxon>
        <taxon>Agaricineae</taxon>
        <taxon>Strophariaceae</taxon>
        <taxon>Psilocybe</taxon>
    </lineage>
</organism>
<dbReference type="InterPro" id="IPR027417">
    <property type="entry name" value="P-loop_NTPase"/>
</dbReference>
<feature type="region of interest" description="Disordered" evidence="1">
    <location>
        <begin position="359"/>
        <end position="415"/>
    </location>
</feature>
<evidence type="ECO:0000256" key="1">
    <source>
        <dbReference type="SAM" id="MobiDB-lite"/>
    </source>
</evidence>
<dbReference type="CDD" id="cd00882">
    <property type="entry name" value="Ras_like_GTPase"/>
    <property type="match status" value="1"/>
</dbReference>
<evidence type="ECO:0000313" key="3">
    <source>
        <dbReference type="EMBL" id="KAF5321712.1"/>
    </source>
</evidence>
<dbReference type="AlphaFoldDB" id="A0A8H5BGF8"/>
<dbReference type="Pfam" id="PF01926">
    <property type="entry name" value="MMR_HSR1"/>
    <property type="match status" value="1"/>
</dbReference>
<sequence length="415" mass="45706">MAKTLFRRWKFGARSRKNEVNYIIPIIGPTGSGKSSLINQLLGEEVARVGHSFTSCTLSIAPFQVPKSLIIQNLHGWDRSKRLVLVDTPGLDNTHMDNTHIIKRIHKRLVRLCKAGAIFAGVIYLHDISECRLTGAAKKMLELLDGLHVEGCKTIVLGTTKWSMVVEDDLLMAKERERLLSESLRIDGGSQVQHVDPDSGSAWKLVEAALCKASEQDAPRMQGQFYELVPQSCNKGANGPSQMALVLHIHPPQSLPTLDRQASTRSSAEATKKTLQPESPKDVVQEIGPSRPPTKASEPTPVQSLARVSSQTLPQSVEGVPKNYPRELPDHVKVFIQSLKKVIPQLVIHSLDRVIRQTPAQPSTEVAEHTLPSTDSWHSEPSAEGASEAHLYQPPTEPSPDGHLSQPQRYAVEGR</sequence>
<name>A0A8H5BGF8_9AGAR</name>
<feature type="compositionally biased region" description="Polar residues" evidence="1">
    <location>
        <begin position="260"/>
        <end position="277"/>
    </location>
</feature>
<dbReference type="OrthoDB" id="8954335at2759"/>
<feature type="region of interest" description="Disordered" evidence="1">
    <location>
        <begin position="254"/>
        <end position="326"/>
    </location>
</feature>
<protein>
    <recommendedName>
        <fullName evidence="2">G domain-containing protein</fullName>
    </recommendedName>
</protein>
<feature type="domain" description="G" evidence="2">
    <location>
        <begin position="26"/>
        <end position="105"/>
    </location>
</feature>
<reference evidence="3 4" key="1">
    <citation type="journal article" date="2020" name="ISME J.">
        <title>Uncovering the hidden diversity of litter-decomposition mechanisms in mushroom-forming fungi.</title>
        <authorList>
            <person name="Floudas D."/>
            <person name="Bentzer J."/>
            <person name="Ahren D."/>
            <person name="Johansson T."/>
            <person name="Persson P."/>
            <person name="Tunlid A."/>
        </authorList>
    </citation>
    <scope>NUCLEOTIDE SEQUENCE [LARGE SCALE GENOMIC DNA]</scope>
    <source>
        <strain evidence="3 4">CBS 101986</strain>
    </source>
</reference>
<proteinExistence type="predicted"/>
<feature type="compositionally biased region" description="Polar residues" evidence="1">
    <location>
        <begin position="300"/>
        <end position="315"/>
    </location>
</feature>
<gene>
    <name evidence="3" type="ORF">D9619_000440</name>
</gene>
<keyword evidence="4" id="KW-1185">Reference proteome</keyword>
<dbReference type="SUPFAM" id="SSF52540">
    <property type="entry name" value="P-loop containing nucleoside triphosphate hydrolases"/>
    <property type="match status" value="1"/>
</dbReference>
<evidence type="ECO:0000259" key="2">
    <source>
        <dbReference type="Pfam" id="PF01926"/>
    </source>
</evidence>
<dbReference type="GO" id="GO:0005525">
    <property type="term" value="F:GTP binding"/>
    <property type="evidence" value="ECO:0007669"/>
    <property type="project" value="InterPro"/>
</dbReference>
<dbReference type="EMBL" id="JAACJJ010000028">
    <property type="protein sequence ID" value="KAF5321712.1"/>
    <property type="molecule type" value="Genomic_DNA"/>
</dbReference>
<comment type="caution">
    <text evidence="3">The sequence shown here is derived from an EMBL/GenBank/DDBJ whole genome shotgun (WGS) entry which is preliminary data.</text>
</comment>
<evidence type="ECO:0000313" key="4">
    <source>
        <dbReference type="Proteomes" id="UP000567179"/>
    </source>
</evidence>
<accession>A0A8H5BGF8</accession>
<dbReference type="Gene3D" id="3.40.50.300">
    <property type="entry name" value="P-loop containing nucleotide triphosphate hydrolases"/>
    <property type="match status" value="1"/>
</dbReference>
<dbReference type="InterPro" id="IPR006073">
    <property type="entry name" value="GTP-bd"/>
</dbReference>